<proteinExistence type="predicted"/>
<reference evidence="3" key="1">
    <citation type="journal article" date="2015" name="Chem. Biol.">
        <title>Structure, bioactivity, and resistance mechanism of streptomonomicin, an unusual lasso Peptide from an understudied halophilic actinomycete.</title>
        <authorList>
            <person name="Metelev M."/>
            <person name="Tietz J.I."/>
            <person name="Melby J.O."/>
            <person name="Blair P.M."/>
            <person name="Zhu L."/>
            <person name="Livnat I."/>
            <person name="Severinov K."/>
            <person name="Mitchell D.A."/>
        </authorList>
    </citation>
    <scope>NUCLEOTIDE SEQUENCE [LARGE SCALE GENOMIC DNA]</scope>
    <source>
        <strain evidence="3">YIM 90003</strain>
    </source>
</reference>
<protein>
    <submittedName>
        <fullName evidence="2">Transposase</fullName>
    </submittedName>
</protein>
<dbReference type="OrthoDB" id="3698941at2"/>
<feature type="non-terminal residue" evidence="2">
    <location>
        <position position="1"/>
    </location>
</feature>
<dbReference type="InterPro" id="IPR025296">
    <property type="entry name" value="DUF4158"/>
</dbReference>
<comment type="caution">
    <text evidence="2">The sequence shown here is derived from an EMBL/GenBank/DDBJ whole genome shotgun (WGS) entry which is preliminary data.</text>
</comment>
<accession>A0A0C2FZ60</accession>
<evidence type="ECO:0000313" key="3">
    <source>
        <dbReference type="Proteomes" id="UP000031675"/>
    </source>
</evidence>
<evidence type="ECO:0000313" key="2">
    <source>
        <dbReference type="EMBL" id="KIH96363.1"/>
    </source>
</evidence>
<name>A0A0C2FZ60_9ACTN</name>
<gene>
    <name evidence="2" type="ORF">LP52_25460</name>
</gene>
<organism evidence="2 3">
    <name type="scientific">Streptomonospora alba</name>
    <dbReference type="NCBI Taxonomy" id="183763"/>
    <lineage>
        <taxon>Bacteria</taxon>
        <taxon>Bacillati</taxon>
        <taxon>Actinomycetota</taxon>
        <taxon>Actinomycetes</taxon>
        <taxon>Streptosporangiales</taxon>
        <taxon>Nocardiopsidaceae</taxon>
        <taxon>Streptomonospora</taxon>
    </lineage>
</organism>
<evidence type="ECO:0000259" key="1">
    <source>
        <dbReference type="Pfam" id="PF13700"/>
    </source>
</evidence>
<feature type="domain" description="DUF4158" evidence="1">
    <location>
        <begin position="3"/>
        <end position="152"/>
    </location>
</feature>
<sequence length="209" mass="23551">FKKLTSARMLHLSFTPNADEIKWASERTNTPEALFAVVLALKCHQKMARLPSAAEVPDEVVDHVRRHLDLGEDVEPDHGSGRTAKWHRKQIRTRLGVTYDPSRARKIAAEAIREAARSRHYPPDLINAALDRLVEASVELPGFSTLDEMATRIRGEANAEIFAQVNDRMGEEGRARLKALVAVAEDGYSMFNRLKKPAKRATWSRFKAQ</sequence>
<dbReference type="Pfam" id="PF13700">
    <property type="entry name" value="DUF4158"/>
    <property type="match status" value="1"/>
</dbReference>
<dbReference type="EMBL" id="JROO01000103">
    <property type="protein sequence ID" value="KIH96363.1"/>
    <property type="molecule type" value="Genomic_DNA"/>
</dbReference>
<keyword evidence="3" id="KW-1185">Reference proteome</keyword>
<dbReference type="AlphaFoldDB" id="A0A0C2FZ60"/>
<dbReference type="RefSeq" id="WP_040276968.1">
    <property type="nucleotide sequence ID" value="NZ_JROO01000103.1"/>
</dbReference>
<feature type="non-terminal residue" evidence="2">
    <location>
        <position position="209"/>
    </location>
</feature>
<dbReference type="STRING" id="183763.LP52_25460"/>
<dbReference type="Proteomes" id="UP000031675">
    <property type="component" value="Unassembled WGS sequence"/>
</dbReference>